<protein>
    <recommendedName>
        <fullName evidence="2">CX domain-containing protein</fullName>
    </recommendedName>
</protein>
<keyword evidence="1" id="KW-1133">Transmembrane helix</keyword>
<evidence type="ECO:0000256" key="1">
    <source>
        <dbReference type="SAM" id="Phobius"/>
    </source>
</evidence>
<proteinExistence type="predicted"/>
<dbReference type="PANTHER" id="PTHR47520:SF2">
    <property type="entry name" value="CX DOMAIN-CONTAINING PROTEIN"/>
    <property type="match status" value="1"/>
</dbReference>
<keyword evidence="4" id="KW-1185">Reference proteome</keyword>
<organism evidence="3 4">
    <name type="scientific">Caenorhabditis auriculariae</name>
    <dbReference type="NCBI Taxonomy" id="2777116"/>
    <lineage>
        <taxon>Eukaryota</taxon>
        <taxon>Metazoa</taxon>
        <taxon>Ecdysozoa</taxon>
        <taxon>Nematoda</taxon>
        <taxon>Chromadorea</taxon>
        <taxon>Rhabditida</taxon>
        <taxon>Rhabditina</taxon>
        <taxon>Rhabditomorpha</taxon>
        <taxon>Rhabditoidea</taxon>
        <taxon>Rhabditidae</taxon>
        <taxon>Peloderinae</taxon>
        <taxon>Caenorhabditis</taxon>
    </lineage>
</organism>
<feature type="domain" description="CX" evidence="2">
    <location>
        <begin position="25"/>
        <end position="85"/>
    </location>
</feature>
<accession>A0A8S1HA33</accession>
<evidence type="ECO:0000313" key="4">
    <source>
        <dbReference type="Proteomes" id="UP000835052"/>
    </source>
</evidence>
<reference evidence="3" key="1">
    <citation type="submission" date="2020-10" db="EMBL/GenBank/DDBJ databases">
        <authorList>
            <person name="Kikuchi T."/>
        </authorList>
    </citation>
    <scope>NUCLEOTIDE SEQUENCE</scope>
    <source>
        <strain evidence="3">NKZ352</strain>
    </source>
</reference>
<dbReference type="AlphaFoldDB" id="A0A8S1HA33"/>
<dbReference type="Proteomes" id="UP000835052">
    <property type="component" value="Unassembled WGS sequence"/>
</dbReference>
<dbReference type="InterPro" id="IPR002619">
    <property type="entry name" value="CX"/>
</dbReference>
<evidence type="ECO:0000259" key="2">
    <source>
        <dbReference type="Pfam" id="PF01705"/>
    </source>
</evidence>
<keyword evidence="1" id="KW-0812">Transmembrane</keyword>
<dbReference type="PANTHER" id="PTHR47520">
    <property type="entry name" value="CX DOMAIN-CONTAINING PROTEIN-RELATED"/>
    <property type="match status" value="1"/>
</dbReference>
<sequence>MNWPPSTRQVILDVNAPYTYAYRTYFWSPDTLQQHLNDTTPVSCTFIIPNEVNFFNITFLDGSTPKSASFACPKGMECCSWTCCHSFNWYSFGLLILFSLLLLVLIVAKARSYFKNRDRRKISNEPKTHRMQQVVMATEASMFPPEEATQNSFVM</sequence>
<evidence type="ECO:0000313" key="3">
    <source>
        <dbReference type="EMBL" id="CAD6193456.1"/>
    </source>
</evidence>
<name>A0A8S1HA33_9PELO</name>
<keyword evidence="1" id="KW-0472">Membrane</keyword>
<comment type="caution">
    <text evidence="3">The sequence shown here is derived from an EMBL/GenBank/DDBJ whole genome shotgun (WGS) entry which is preliminary data.</text>
</comment>
<gene>
    <name evidence="3" type="ORF">CAUJ_LOCUS9375</name>
</gene>
<dbReference type="Pfam" id="PF01705">
    <property type="entry name" value="CX"/>
    <property type="match status" value="1"/>
</dbReference>
<dbReference type="EMBL" id="CAJGYM010000035">
    <property type="protein sequence ID" value="CAD6193456.1"/>
    <property type="molecule type" value="Genomic_DNA"/>
</dbReference>
<feature type="transmembrane region" description="Helical" evidence="1">
    <location>
        <begin position="89"/>
        <end position="110"/>
    </location>
</feature>